<feature type="repeat" description="HEAT" evidence="2">
    <location>
        <begin position="154"/>
        <end position="192"/>
    </location>
</feature>
<proteinExistence type="predicted"/>
<dbReference type="GO" id="GO:0019888">
    <property type="term" value="F:protein phosphatase regulator activity"/>
    <property type="evidence" value="ECO:0007669"/>
    <property type="project" value="TreeGrafter"/>
</dbReference>
<evidence type="ECO:0000313" key="3">
    <source>
        <dbReference type="EMBL" id="VDN03656.1"/>
    </source>
</evidence>
<dbReference type="PANTHER" id="PTHR10648">
    <property type="entry name" value="SERINE/THREONINE-PROTEIN PHOSPHATASE PP2A 65 KDA REGULATORY SUBUNIT"/>
    <property type="match status" value="1"/>
</dbReference>
<dbReference type="Proteomes" id="UP000276776">
    <property type="component" value="Unassembled WGS sequence"/>
</dbReference>
<dbReference type="Gene3D" id="1.25.10.10">
    <property type="entry name" value="Leucine-rich Repeat Variant"/>
    <property type="match status" value="1"/>
</dbReference>
<name>A0A3P7ND40_THECL</name>
<dbReference type="PROSITE" id="PS50077">
    <property type="entry name" value="HEAT_REPEAT"/>
    <property type="match status" value="1"/>
</dbReference>
<dbReference type="OrthoDB" id="340346at2759"/>
<dbReference type="STRING" id="103827.A0A3P7ND40"/>
<accession>A0A3P7ND40</accession>
<protein>
    <submittedName>
        <fullName evidence="3">Uncharacterized protein</fullName>
    </submittedName>
</protein>
<keyword evidence="4" id="KW-1185">Reference proteome</keyword>
<dbReference type="InterPro" id="IPR021133">
    <property type="entry name" value="HEAT_type_2"/>
</dbReference>
<evidence type="ECO:0000256" key="2">
    <source>
        <dbReference type="PROSITE-ProRule" id="PRU00103"/>
    </source>
</evidence>
<dbReference type="PANTHER" id="PTHR10648:SF1">
    <property type="entry name" value="SERINE_THREONINE-PROTEIN PHOSPHATASE 4 REGULATORY SUBUNIT 1"/>
    <property type="match status" value="1"/>
</dbReference>
<dbReference type="InterPro" id="IPR051023">
    <property type="entry name" value="PP2A_Regulatory_Subunit_A"/>
</dbReference>
<dbReference type="GO" id="GO:0005737">
    <property type="term" value="C:cytoplasm"/>
    <property type="evidence" value="ECO:0007669"/>
    <property type="project" value="TreeGrafter"/>
</dbReference>
<evidence type="ECO:0000256" key="1">
    <source>
        <dbReference type="ARBA" id="ARBA00022737"/>
    </source>
</evidence>
<organism evidence="3 4">
    <name type="scientific">Thelazia callipaeda</name>
    <name type="common">Oriental eyeworm</name>
    <name type="synonym">Parasitic nematode</name>
    <dbReference type="NCBI Taxonomy" id="103827"/>
    <lineage>
        <taxon>Eukaryota</taxon>
        <taxon>Metazoa</taxon>
        <taxon>Ecdysozoa</taxon>
        <taxon>Nematoda</taxon>
        <taxon>Chromadorea</taxon>
        <taxon>Rhabditida</taxon>
        <taxon>Spirurina</taxon>
        <taxon>Spiruromorpha</taxon>
        <taxon>Thelazioidea</taxon>
        <taxon>Thelaziidae</taxon>
        <taxon>Thelazia</taxon>
    </lineage>
</organism>
<sequence length="312" mass="35488">MLCKIVTTPGKLTKRWIYENFLGRYSTLLQDETLHVRKVIILGTLAMMYGTCFTEQFAVPFLLALSKDAVWSVRKTSCDVFVDVAMNCTMETKYRKLTPCFISFIQMVIPQPLLDSFIQMVRPANADDADINQQCARSFPAVAFTLGRRNWSCIVGTYKQLSSDMQWRVRHALASSIHEIAAIIGEENADVHLAPVFEQFMKDIGSVKLGLLSHLYDFFKCILLCDLFNIHDINEYLVAIALTLANDRISDVRKEATKLLAKILGKLVKKEWILDCFDSSATDVSSLPVTKSFISDIVKGFSRSMNWRRRQT</sequence>
<gene>
    <name evidence="3" type="ORF">TCLT_LOCUS6319</name>
</gene>
<dbReference type="InterPro" id="IPR011989">
    <property type="entry name" value="ARM-like"/>
</dbReference>
<evidence type="ECO:0000313" key="4">
    <source>
        <dbReference type="Proteomes" id="UP000276776"/>
    </source>
</evidence>
<dbReference type="InterPro" id="IPR016024">
    <property type="entry name" value="ARM-type_fold"/>
</dbReference>
<reference evidence="3 4" key="1">
    <citation type="submission" date="2018-11" db="EMBL/GenBank/DDBJ databases">
        <authorList>
            <consortium name="Pathogen Informatics"/>
        </authorList>
    </citation>
    <scope>NUCLEOTIDE SEQUENCE [LARGE SCALE GENOMIC DNA]</scope>
</reference>
<keyword evidence="1" id="KW-0677">Repeat</keyword>
<dbReference type="EMBL" id="UYYF01004406">
    <property type="protein sequence ID" value="VDN03656.1"/>
    <property type="molecule type" value="Genomic_DNA"/>
</dbReference>
<dbReference type="AlphaFoldDB" id="A0A3P7ND40"/>
<dbReference type="SUPFAM" id="SSF48371">
    <property type="entry name" value="ARM repeat"/>
    <property type="match status" value="1"/>
</dbReference>